<evidence type="ECO:0000256" key="1">
    <source>
        <dbReference type="ARBA" id="ARBA00022801"/>
    </source>
</evidence>
<keyword evidence="2" id="KW-0812">Transmembrane</keyword>
<gene>
    <name evidence="4" type="ORF">SMACR_06359</name>
</gene>
<dbReference type="PANTHER" id="PTHR48081:SF31">
    <property type="entry name" value="STERYL ACETYL HYDROLASE MUG81-RELATED"/>
    <property type="match status" value="1"/>
</dbReference>
<accession>A0A8S8ZL27</accession>
<dbReference type="InterPro" id="IPR050300">
    <property type="entry name" value="GDXG_lipolytic_enzyme"/>
</dbReference>
<dbReference type="EMBL" id="NMPR01000118">
    <property type="protein sequence ID" value="KAA8629968.1"/>
    <property type="molecule type" value="Genomic_DNA"/>
</dbReference>
<dbReference type="Proteomes" id="UP000433876">
    <property type="component" value="Unassembled WGS sequence"/>
</dbReference>
<comment type="caution">
    <text evidence="4">The sequence shown here is derived from an EMBL/GenBank/DDBJ whole genome shotgun (WGS) entry which is preliminary data.</text>
</comment>
<dbReference type="InterPro" id="IPR013094">
    <property type="entry name" value="AB_hydrolase_3"/>
</dbReference>
<dbReference type="Pfam" id="PF07859">
    <property type="entry name" value="Abhydrolase_3"/>
    <property type="match status" value="1"/>
</dbReference>
<dbReference type="Gene3D" id="3.40.50.1820">
    <property type="entry name" value="alpha/beta hydrolase"/>
    <property type="match status" value="1"/>
</dbReference>
<evidence type="ECO:0000259" key="3">
    <source>
        <dbReference type="Pfam" id="PF07859"/>
    </source>
</evidence>
<evidence type="ECO:0000313" key="5">
    <source>
        <dbReference type="Proteomes" id="UP000433876"/>
    </source>
</evidence>
<dbReference type="AlphaFoldDB" id="A0A8S8ZL27"/>
<keyword evidence="2" id="KW-0472">Membrane</keyword>
<dbReference type="PANTHER" id="PTHR48081">
    <property type="entry name" value="AB HYDROLASE SUPERFAMILY PROTEIN C4A8.06C"/>
    <property type="match status" value="1"/>
</dbReference>
<dbReference type="GO" id="GO:0016787">
    <property type="term" value="F:hydrolase activity"/>
    <property type="evidence" value="ECO:0007669"/>
    <property type="project" value="UniProtKB-KW"/>
</dbReference>
<keyword evidence="1" id="KW-0378">Hydrolase</keyword>
<name>A0A8S8ZL27_SORMA</name>
<keyword evidence="2" id="KW-1133">Transmembrane helix</keyword>
<proteinExistence type="predicted"/>
<dbReference type="VEuPathDB" id="FungiDB:SMAC_06359"/>
<dbReference type="SUPFAM" id="SSF53474">
    <property type="entry name" value="alpha/beta-Hydrolases"/>
    <property type="match status" value="1"/>
</dbReference>
<evidence type="ECO:0000256" key="2">
    <source>
        <dbReference type="SAM" id="Phobius"/>
    </source>
</evidence>
<sequence>MARALRKNPLRLWERLYLLAHLLTIDAAHLCLNLVTCVGLAVLRGIPIRHYFKVAYNRFALGRLSPREIQHLSPSTATIYRKWIASTRSAAQARLDSGQGNPDDQYILDHLIANEEILSDGQSSILWVGDRRRASKFVLFFHGGGYIAPMQDGHLEWCLRSYLLTKGRREGQYVAVAVLQYTLAPEARYPTQLAQAADALVYLLKLGVRPCDLVIGGDSAGGNLASQIMSHLLHPHPDAREIPLPHGERIAGVFAVSPWVSARTNDRSMSDNAFIDMLSPGIMEKANHELLGNHEKYNAEKKRGQGWAMPADVNTGAWYKGLGKFLERLYVTVGTQEVFRDQSVVLAEGIRRTNPDIEVVLEERWDEAHDFILLEGGRKEDGSATRRMRRWVEGVFW</sequence>
<evidence type="ECO:0000313" key="4">
    <source>
        <dbReference type="EMBL" id="KAA8629968.1"/>
    </source>
</evidence>
<feature type="transmembrane region" description="Helical" evidence="2">
    <location>
        <begin position="16"/>
        <end position="43"/>
    </location>
</feature>
<feature type="domain" description="Alpha/beta hydrolase fold-3" evidence="3">
    <location>
        <begin position="138"/>
        <end position="372"/>
    </location>
</feature>
<organism evidence="4 5">
    <name type="scientific">Sordaria macrospora</name>
    <dbReference type="NCBI Taxonomy" id="5147"/>
    <lineage>
        <taxon>Eukaryota</taxon>
        <taxon>Fungi</taxon>
        <taxon>Dikarya</taxon>
        <taxon>Ascomycota</taxon>
        <taxon>Pezizomycotina</taxon>
        <taxon>Sordariomycetes</taxon>
        <taxon>Sordariomycetidae</taxon>
        <taxon>Sordariales</taxon>
        <taxon>Sordariaceae</taxon>
        <taxon>Sordaria</taxon>
    </lineage>
</organism>
<reference evidence="4 5" key="1">
    <citation type="submission" date="2017-07" db="EMBL/GenBank/DDBJ databases">
        <title>Genome sequence of the Sordaria macrospora wild type strain R19027.</title>
        <authorList>
            <person name="Nowrousian M."/>
            <person name="Teichert I."/>
            <person name="Kueck U."/>
        </authorList>
    </citation>
    <scope>NUCLEOTIDE SEQUENCE [LARGE SCALE GENOMIC DNA]</scope>
    <source>
        <strain evidence="4 5">R19027</strain>
        <tissue evidence="4">Mycelium</tissue>
    </source>
</reference>
<dbReference type="OMA" id="GWAMPAD"/>
<protein>
    <recommendedName>
        <fullName evidence="3">Alpha/beta hydrolase fold-3 domain-containing protein</fullName>
    </recommendedName>
</protein>
<dbReference type="InterPro" id="IPR029058">
    <property type="entry name" value="AB_hydrolase_fold"/>
</dbReference>